<dbReference type="EMBL" id="CEKZ01000003">
    <property type="protein sequence ID" value="CEQ03644.1"/>
    <property type="molecule type" value="Genomic_DNA"/>
</dbReference>
<evidence type="ECO:0000256" key="3">
    <source>
        <dbReference type="PROSITE-ProRule" id="PRU00514"/>
    </source>
</evidence>
<keyword evidence="3 4" id="KW-0413">Isomerase</keyword>
<dbReference type="UniPathway" id="UPA00120">
    <property type="reaction ID" value="UER00203"/>
</dbReference>
<dbReference type="NCBIfam" id="TIGR01796">
    <property type="entry name" value="CM_mono_aroH"/>
    <property type="match status" value="1"/>
</dbReference>
<dbReference type="Proteomes" id="UP000049127">
    <property type="component" value="Unassembled WGS sequence"/>
</dbReference>
<proteinExistence type="predicted"/>
<protein>
    <recommendedName>
        <fullName evidence="1 3">chorismate mutase</fullName>
        <ecNumber evidence="1 3">5.4.99.5</ecNumber>
    </recommendedName>
</protein>
<feature type="binding site" evidence="2">
    <location>
        <position position="90"/>
    </location>
    <ligand>
        <name>prephenate</name>
        <dbReference type="ChEBI" id="CHEBI:29934"/>
    </ligand>
</feature>
<dbReference type="GO" id="GO:0009073">
    <property type="term" value="P:aromatic amino acid family biosynthetic process"/>
    <property type="evidence" value="ECO:0007669"/>
    <property type="project" value="UniProtKB-UniRule"/>
</dbReference>
<name>A0A0C7G5M0_PARSO</name>
<dbReference type="GO" id="GO:0046417">
    <property type="term" value="P:chorismate metabolic process"/>
    <property type="evidence" value="ECO:0007669"/>
    <property type="project" value="TreeGrafter"/>
</dbReference>
<feature type="binding site" evidence="2">
    <location>
        <position position="7"/>
    </location>
    <ligand>
        <name>prephenate</name>
        <dbReference type="ChEBI" id="CHEBI:29934"/>
    </ligand>
</feature>
<accession>A0A0C7G5M0</accession>
<dbReference type="PANTHER" id="PTHR21164:SF0">
    <property type="entry name" value="CHORISMATE MUTASE AROH"/>
    <property type="match status" value="1"/>
</dbReference>
<dbReference type="CDD" id="cd02185">
    <property type="entry name" value="AroH"/>
    <property type="match status" value="1"/>
</dbReference>
<sequence>MRVLVIRGATTVKENSKEEILNETKIMVESIIRENSLDIDDIISMVFTMTNDLDCVYPSVAVRDMLSICDTPLLNFEEKYIKGSLSKCIRVMMNINSNKNKKEVKHIYLNEAKKLRPDISE</sequence>
<dbReference type="Pfam" id="PF07736">
    <property type="entry name" value="CM_1"/>
    <property type="match status" value="1"/>
</dbReference>
<dbReference type="GO" id="GO:0008652">
    <property type="term" value="P:amino acid biosynthetic process"/>
    <property type="evidence" value="ECO:0007669"/>
    <property type="project" value="UniProtKB-UniRule"/>
</dbReference>
<reference evidence="4 5" key="1">
    <citation type="submission" date="2015-01" db="EMBL/GenBank/DDBJ databases">
        <authorList>
            <person name="Aslett A.Martin."/>
            <person name="De Silva Nishadi"/>
        </authorList>
    </citation>
    <scope>NUCLEOTIDE SEQUENCE [LARGE SCALE GENOMIC DNA]</scope>
    <source>
        <strain evidence="4 5">R28058</strain>
    </source>
</reference>
<dbReference type="OrthoDB" id="9802232at2"/>
<evidence type="ECO:0000256" key="1">
    <source>
        <dbReference type="NCBIfam" id="TIGR01796"/>
    </source>
</evidence>
<gene>
    <name evidence="4" type="primary">aroH</name>
    <name evidence="4" type="ORF">R28058_13771</name>
</gene>
<evidence type="ECO:0000313" key="4">
    <source>
        <dbReference type="EMBL" id="CEQ03644.1"/>
    </source>
</evidence>
<keyword evidence="2 3" id="KW-0028">Amino-acid biosynthesis</keyword>
<dbReference type="PANTHER" id="PTHR21164">
    <property type="entry name" value="CHORISMATE MUTASE"/>
    <property type="match status" value="1"/>
</dbReference>
<dbReference type="AlphaFoldDB" id="A0A0C7G5M0"/>
<feature type="binding site" evidence="2">
    <location>
        <position position="108"/>
    </location>
    <ligand>
        <name>prephenate</name>
        <dbReference type="ChEBI" id="CHEBI:29934"/>
    </ligand>
</feature>
<dbReference type="PROSITE" id="PS51167">
    <property type="entry name" value="CHORISMATE_MUT_1"/>
    <property type="match status" value="1"/>
</dbReference>
<dbReference type="Gene3D" id="3.30.1330.40">
    <property type="entry name" value="RutC-like"/>
    <property type="match status" value="1"/>
</dbReference>
<organism evidence="4 5">
    <name type="scientific">Paraclostridium sordellii</name>
    <name type="common">Clostridium sordellii</name>
    <dbReference type="NCBI Taxonomy" id="1505"/>
    <lineage>
        <taxon>Bacteria</taxon>
        <taxon>Bacillati</taxon>
        <taxon>Bacillota</taxon>
        <taxon>Clostridia</taxon>
        <taxon>Peptostreptococcales</taxon>
        <taxon>Peptostreptococcaceae</taxon>
        <taxon>Paraclostridium</taxon>
    </lineage>
</organism>
<dbReference type="InterPro" id="IPR008243">
    <property type="entry name" value="Chorismate_mutase_AroH"/>
</dbReference>
<keyword evidence="2 3" id="KW-0057">Aromatic amino acid biosynthesis</keyword>
<dbReference type="InterPro" id="IPR035959">
    <property type="entry name" value="RutC-like_sf"/>
</dbReference>
<dbReference type="GO" id="GO:0004106">
    <property type="term" value="F:chorismate mutase activity"/>
    <property type="evidence" value="ECO:0007669"/>
    <property type="project" value="UniProtKB-UniRule"/>
</dbReference>
<dbReference type="SUPFAM" id="SSF55298">
    <property type="entry name" value="YjgF-like"/>
    <property type="match status" value="1"/>
</dbReference>
<dbReference type="RefSeq" id="WP_077066940.1">
    <property type="nucleotide sequence ID" value="NZ_CDNI01000003.1"/>
</dbReference>
<dbReference type="PIRSF" id="PIRSF005965">
    <property type="entry name" value="Chor_mut_AroH"/>
    <property type="match status" value="1"/>
</dbReference>
<evidence type="ECO:0000313" key="5">
    <source>
        <dbReference type="Proteomes" id="UP000049127"/>
    </source>
</evidence>
<comment type="catalytic activity">
    <reaction evidence="3">
        <text>chorismate = prephenate</text>
        <dbReference type="Rhea" id="RHEA:13897"/>
        <dbReference type="ChEBI" id="CHEBI:29748"/>
        <dbReference type="ChEBI" id="CHEBI:29934"/>
        <dbReference type="EC" id="5.4.99.5"/>
    </reaction>
</comment>
<evidence type="ECO:0000256" key="2">
    <source>
        <dbReference type="PIRSR" id="PIRSR005965-1"/>
    </source>
</evidence>
<dbReference type="EC" id="5.4.99.5" evidence="1 3"/>